<protein>
    <recommendedName>
        <fullName evidence="6">Phytochromobilin:ferredoxin oxidoreductase, chloroplastic</fullName>
    </recommendedName>
</protein>
<keyword evidence="5" id="KW-1185">Reference proteome</keyword>
<dbReference type="InterPro" id="IPR009249">
    <property type="entry name" value="Ferredoxin-dep_bilin_Rdtase"/>
</dbReference>
<evidence type="ECO:0000256" key="2">
    <source>
        <dbReference type="ARBA" id="ARBA00023002"/>
    </source>
</evidence>
<evidence type="ECO:0000313" key="4">
    <source>
        <dbReference type="EMBL" id="CAI0541834.1"/>
    </source>
</evidence>
<accession>A0AAV0Q9U1</accession>
<feature type="region of interest" description="Disordered" evidence="3">
    <location>
        <begin position="64"/>
        <end position="87"/>
    </location>
</feature>
<dbReference type="Proteomes" id="UP001154282">
    <property type="component" value="Unassembled WGS sequence"/>
</dbReference>
<comment type="caution">
    <text evidence="4">The sequence shown here is derived from an EMBL/GenBank/DDBJ whole genome shotgun (WGS) entry which is preliminary data.</text>
</comment>
<comment type="similarity">
    <text evidence="1">Belongs to the HY2 family.</text>
</comment>
<gene>
    <name evidence="4" type="ORF">LITE_LOCUS42252</name>
</gene>
<dbReference type="GO" id="GO:0010024">
    <property type="term" value="P:phytochromobilin biosynthetic process"/>
    <property type="evidence" value="ECO:0007669"/>
    <property type="project" value="InterPro"/>
</dbReference>
<feature type="non-terminal residue" evidence="4">
    <location>
        <position position="1"/>
    </location>
</feature>
<name>A0AAV0Q9U1_9ROSI</name>
<evidence type="ECO:0000256" key="3">
    <source>
        <dbReference type="SAM" id="MobiDB-lite"/>
    </source>
</evidence>
<evidence type="ECO:0008006" key="6">
    <source>
        <dbReference type="Google" id="ProtNLM"/>
    </source>
</evidence>
<reference evidence="4" key="1">
    <citation type="submission" date="2022-08" db="EMBL/GenBank/DDBJ databases">
        <authorList>
            <person name="Gutierrez-Valencia J."/>
        </authorList>
    </citation>
    <scope>NUCLEOTIDE SEQUENCE</scope>
</reference>
<dbReference type="AlphaFoldDB" id="A0AAV0Q9U1"/>
<dbReference type="PANTHER" id="PTHR34557">
    <property type="entry name" value="PHYTOCHROMOBILIN:FERREDOXIN OXIDOREDUCTASE, CHLOROPLASTIC"/>
    <property type="match status" value="1"/>
</dbReference>
<keyword evidence="2" id="KW-0560">Oxidoreductase</keyword>
<evidence type="ECO:0000256" key="1">
    <source>
        <dbReference type="ARBA" id="ARBA00006908"/>
    </source>
</evidence>
<dbReference type="Pfam" id="PF05996">
    <property type="entry name" value="Fe_bilin_red"/>
    <property type="match status" value="1"/>
</dbReference>
<sequence length="375" mass="42902">LAISKLRCYFPTVPVPPTELIPFMASFPSTSLFPSPSTSPSSSSYSSTMSLSYSQLHPTAWSCRNNNRQSNPHHPLRISVSSSPPPSSFSYREFLNFALTETERRTLLLPSPLQEKYSSLTAIDGRTDLQMLAFQSPPKIRLLRSLSIQNESMQVLDFAGFAKPEYDVPIFCANFFSTANINIIVLDLNPLHNISDRKDYKEKYYEKLMDLGLRYAELLPWGGKLTSESLKFFSPIVIWTKFQSVDCMYENLYSAFTEYYKAWLQLIEEAAEETDDALVLSNREAQHRYLTWRAEKDPGHGVLKRLVGEMRAKDVIRNFLFHGIEELGSKGFLDYFPEYRCQDGTVNQNRSMIGKSFESRPWDASGEFIANNTED</sequence>
<dbReference type="EMBL" id="CAMGYJ010000009">
    <property type="protein sequence ID" value="CAI0541834.1"/>
    <property type="molecule type" value="Genomic_DNA"/>
</dbReference>
<dbReference type="GO" id="GO:0050619">
    <property type="term" value="F:phytochromobilin:ferredoxin oxidoreductase activity"/>
    <property type="evidence" value="ECO:0007669"/>
    <property type="project" value="TreeGrafter"/>
</dbReference>
<proteinExistence type="inferred from homology"/>
<dbReference type="PANTHER" id="PTHR34557:SF1">
    <property type="entry name" value="PHYTOCHROMOBILIN:FERREDOXIN OXIDOREDUCTASE, CHLOROPLASTIC"/>
    <property type="match status" value="1"/>
</dbReference>
<organism evidence="4 5">
    <name type="scientific">Linum tenue</name>
    <dbReference type="NCBI Taxonomy" id="586396"/>
    <lineage>
        <taxon>Eukaryota</taxon>
        <taxon>Viridiplantae</taxon>
        <taxon>Streptophyta</taxon>
        <taxon>Embryophyta</taxon>
        <taxon>Tracheophyta</taxon>
        <taxon>Spermatophyta</taxon>
        <taxon>Magnoliopsida</taxon>
        <taxon>eudicotyledons</taxon>
        <taxon>Gunneridae</taxon>
        <taxon>Pentapetalae</taxon>
        <taxon>rosids</taxon>
        <taxon>fabids</taxon>
        <taxon>Malpighiales</taxon>
        <taxon>Linaceae</taxon>
        <taxon>Linum</taxon>
    </lineage>
</organism>
<dbReference type="Gene3D" id="3.40.1500.20">
    <property type="match status" value="1"/>
</dbReference>
<evidence type="ECO:0000313" key="5">
    <source>
        <dbReference type="Proteomes" id="UP001154282"/>
    </source>
</evidence>
<dbReference type="GO" id="GO:0050897">
    <property type="term" value="F:cobalt ion binding"/>
    <property type="evidence" value="ECO:0007669"/>
    <property type="project" value="InterPro"/>
</dbReference>